<protein>
    <submittedName>
        <fullName evidence="1">Uncharacterized protein</fullName>
    </submittedName>
</protein>
<organism evidence="1 2">
    <name type="scientific">Enterococcus durans</name>
    <dbReference type="NCBI Taxonomy" id="53345"/>
    <lineage>
        <taxon>Bacteria</taxon>
        <taxon>Bacillati</taxon>
        <taxon>Bacillota</taxon>
        <taxon>Bacilli</taxon>
        <taxon>Lactobacillales</taxon>
        <taxon>Enterococcaceae</taxon>
        <taxon>Enterococcus</taxon>
    </lineage>
</organism>
<sequence>MNQEEYYTHLVQWAKSKRTAFINDEEYAFFSMQIILQLLNLMDNRISLSKMESYKPNIELISLYKDYLDLNINDFKSQNIELLKVSLENSINASIVPELLPFEIKNLIPNTKESFLILPITVAYYDFSIEDWQFHEISCRIQNKNNFIQLEFFDKANQFYSLRNNFKPITMDPHPIQRNKRDIINYYYIVPKESVKKLSTVLCLGTVDIRKQINELLNKIKMQKSDSNTMESDFSENFFSKIKKLAINEYYGEIVSTYQNLVGNCLIKELDIALKIALGEEKECEVSKIKHSLSFKGIQAKYLYTYKLPHINSTKEIYLSLIAILLDRLETLKFDISITKEIMEDIFNTYSYLKHCRINHPLAKKLQMYLTNNFYKKQDLYIPKLDYTNIHADIISMNISNIHSIKRSLNRMPIVPKNIDSLKKEINKVKKNKQKKFKHSLKYIDR</sequence>
<dbReference type="RefSeq" id="WP_104660093.1">
    <property type="nucleotide sequence ID" value="NZ_PTWL01000006.1"/>
</dbReference>
<dbReference type="Proteomes" id="UP000326078">
    <property type="component" value="Unassembled WGS sequence"/>
</dbReference>
<evidence type="ECO:0000313" key="2">
    <source>
        <dbReference type="Proteomes" id="UP000326078"/>
    </source>
</evidence>
<comment type="caution">
    <text evidence="1">The sequence shown here is derived from an EMBL/GenBank/DDBJ whole genome shotgun (WGS) entry which is preliminary data.</text>
</comment>
<gene>
    <name evidence="1" type="ORF">F6X95_10400</name>
</gene>
<name>A0A5N0YQV2_9ENTE</name>
<dbReference type="AlphaFoldDB" id="A0A5N0YQV2"/>
<dbReference type="EMBL" id="VYUT01000015">
    <property type="protein sequence ID" value="KAA9204658.1"/>
    <property type="molecule type" value="Genomic_DNA"/>
</dbReference>
<reference evidence="1 2" key="1">
    <citation type="submission" date="2019-09" db="EMBL/GenBank/DDBJ databases">
        <title>Vancomyinc resistant enterococci isolated from farm animals in Switzerland.</title>
        <authorList>
            <person name="Stevens M.J.A."/>
            <person name="Stephan R."/>
            <person name="Morach M."/>
            <person name="Nuesch-Inderbinen M."/>
        </authorList>
    </citation>
    <scope>NUCLEOTIDE SEQUENCE [LARGE SCALE GENOMIC DNA]</scope>
    <source>
        <strain evidence="1 2">GH27</strain>
    </source>
</reference>
<evidence type="ECO:0000313" key="1">
    <source>
        <dbReference type="EMBL" id="KAA9204658.1"/>
    </source>
</evidence>
<accession>A0A5N0YQV2</accession>
<proteinExistence type="predicted"/>